<dbReference type="GO" id="GO:0005524">
    <property type="term" value="F:ATP binding"/>
    <property type="evidence" value="ECO:0007669"/>
    <property type="project" value="UniProtKB-KW"/>
</dbReference>
<sequence>MTETPSHQVTDDELRAVTRRTRERLGIAEPLGVPIGGALTMPARRVEPEHCADCGSEIVGFGAMWQGAAICTPCYEKRDEDMQRRNAETAETMARMRRGETQKHIEEHLRRAGVPPVHADADLRRAADLPTNIVERLRTWAASPCGFLTLTGPPGSGKSWMGAAVLRAALLAQVDPMPAGFYWLTEGAFVASVGSDYGELRVAQRPFDAKLLVLDDLGSSYLGDMHRSQVIRLLADRWDNALPTLVTTNMSLNQIAGRLDGRVASRLAGGIVLAFPERDLRLTGTLTQAALREDANKDTKDETSSNTYSGH</sequence>
<name>A0A6M3JNT3_9ZZZZ</name>
<dbReference type="Pfam" id="PF01695">
    <property type="entry name" value="IstB_IS21"/>
    <property type="match status" value="1"/>
</dbReference>
<organism evidence="2">
    <name type="scientific">viral metagenome</name>
    <dbReference type="NCBI Taxonomy" id="1070528"/>
    <lineage>
        <taxon>unclassified sequences</taxon>
        <taxon>metagenomes</taxon>
        <taxon>organismal metagenomes</taxon>
    </lineage>
</organism>
<dbReference type="InterPro" id="IPR027417">
    <property type="entry name" value="P-loop_NTPase"/>
</dbReference>
<feature type="domain" description="IstB-like ATP-binding" evidence="1">
    <location>
        <begin position="101"/>
        <end position="255"/>
    </location>
</feature>
<dbReference type="AlphaFoldDB" id="A0A6M3JNT3"/>
<keyword evidence="2" id="KW-0547">Nucleotide-binding</keyword>
<evidence type="ECO:0000259" key="1">
    <source>
        <dbReference type="Pfam" id="PF01695"/>
    </source>
</evidence>
<keyword evidence="2" id="KW-0067">ATP-binding</keyword>
<dbReference type="Gene3D" id="3.40.50.300">
    <property type="entry name" value="P-loop containing nucleotide triphosphate hydrolases"/>
    <property type="match status" value="1"/>
</dbReference>
<dbReference type="SUPFAM" id="SSF52540">
    <property type="entry name" value="P-loop containing nucleoside triphosphate hydrolases"/>
    <property type="match status" value="1"/>
</dbReference>
<accession>A0A6M3JNT3</accession>
<proteinExistence type="predicted"/>
<reference evidence="2" key="1">
    <citation type="submission" date="2020-03" db="EMBL/GenBank/DDBJ databases">
        <title>The deep terrestrial virosphere.</title>
        <authorList>
            <person name="Holmfeldt K."/>
            <person name="Nilsson E."/>
            <person name="Simone D."/>
            <person name="Lopez-Fernandez M."/>
            <person name="Wu X."/>
            <person name="de Brujin I."/>
            <person name="Lundin D."/>
            <person name="Andersson A."/>
            <person name="Bertilsson S."/>
            <person name="Dopson M."/>
        </authorList>
    </citation>
    <scope>NUCLEOTIDE SEQUENCE</scope>
    <source>
        <strain evidence="2">MM415A03136</strain>
    </source>
</reference>
<dbReference type="EMBL" id="MT141883">
    <property type="protein sequence ID" value="QJA71583.1"/>
    <property type="molecule type" value="Genomic_DNA"/>
</dbReference>
<evidence type="ECO:0000313" key="2">
    <source>
        <dbReference type="EMBL" id="QJA71583.1"/>
    </source>
</evidence>
<dbReference type="InterPro" id="IPR002611">
    <property type="entry name" value="IstB_ATP-bd"/>
</dbReference>
<gene>
    <name evidence="2" type="ORF">MM415A03136_0012</name>
</gene>
<protein>
    <submittedName>
        <fullName evidence="2">Putative IstB domain protein ATP-binding protein</fullName>
    </submittedName>
</protein>